<evidence type="ECO:0000313" key="2">
    <source>
        <dbReference type="EMBL" id="SVD48927.1"/>
    </source>
</evidence>
<dbReference type="EMBL" id="UINC01153937">
    <property type="protein sequence ID" value="SVD48927.1"/>
    <property type="molecule type" value="Genomic_DNA"/>
</dbReference>
<reference evidence="2" key="1">
    <citation type="submission" date="2018-05" db="EMBL/GenBank/DDBJ databases">
        <authorList>
            <person name="Lanie J.A."/>
            <person name="Ng W.-L."/>
            <person name="Kazmierczak K.M."/>
            <person name="Andrzejewski T.M."/>
            <person name="Davidsen T.M."/>
            <person name="Wayne K.J."/>
            <person name="Tettelin H."/>
            <person name="Glass J.I."/>
            <person name="Rusch D."/>
            <person name="Podicherti R."/>
            <person name="Tsui H.-C.T."/>
            <person name="Winkler M.E."/>
        </authorList>
    </citation>
    <scope>NUCLEOTIDE SEQUENCE</scope>
</reference>
<gene>
    <name evidence="2" type="ORF">METZ01_LOCUS401781</name>
</gene>
<feature type="non-terminal residue" evidence="2">
    <location>
        <position position="1"/>
    </location>
</feature>
<name>A0A382VQX6_9ZZZZ</name>
<dbReference type="Gene3D" id="3.10.180.10">
    <property type="entry name" value="2,3-Dihydroxybiphenyl 1,2-Dioxygenase, domain 1"/>
    <property type="match status" value="1"/>
</dbReference>
<dbReference type="InterPro" id="IPR029068">
    <property type="entry name" value="Glyas_Bleomycin-R_OHBP_Dase"/>
</dbReference>
<protein>
    <recommendedName>
        <fullName evidence="1">Glyoxalase/fosfomycin resistance/dioxygenase domain-containing protein</fullName>
    </recommendedName>
</protein>
<accession>A0A382VQX6</accession>
<evidence type="ECO:0000259" key="1">
    <source>
        <dbReference type="Pfam" id="PF00903"/>
    </source>
</evidence>
<dbReference type="SUPFAM" id="SSF54593">
    <property type="entry name" value="Glyoxalase/Bleomycin resistance protein/Dihydroxybiphenyl dioxygenase"/>
    <property type="match status" value="1"/>
</dbReference>
<organism evidence="2">
    <name type="scientific">marine metagenome</name>
    <dbReference type="NCBI Taxonomy" id="408172"/>
    <lineage>
        <taxon>unclassified sequences</taxon>
        <taxon>metagenomes</taxon>
        <taxon>ecological metagenomes</taxon>
    </lineage>
</organism>
<dbReference type="AlphaFoldDB" id="A0A382VQX6"/>
<dbReference type="Pfam" id="PF00903">
    <property type="entry name" value="Glyoxalase"/>
    <property type="match status" value="1"/>
</dbReference>
<dbReference type="InterPro" id="IPR004360">
    <property type="entry name" value="Glyas_Fos-R_dOase_dom"/>
</dbReference>
<proteinExistence type="predicted"/>
<feature type="domain" description="Glyoxalase/fosfomycin resistance/dioxygenase" evidence="1">
    <location>
        <begin position="1"/>
        <end position="49"/>
    </location>
</feature>
<sequence>HLSFFLPTEEDLLLLAERLKEANCEVTGVVDHTVIRSIYFHDNNGIALEASCWTVEITDLGFNPENEVLFADPEPVPAIEELRKGKLKHMPTSQLPKLDHSA</sequence>